<gene>
    <name evidence="6" type="ORF">Aco04nite_05990</name>
</gene>
<evidence type="ECO:0000313" key="6">
    <source>
        <dbReference type="EMBL" id="GIM67381.1"/>
    </source>
</evidence>
<dbReference type="InterPro" id="IPR025996">
    <property type="entry name" value="MT1864/Rv1816-like_C"/>
</dbReference>
<comment type="caution">
    <text evidence="6">The sequence shown here is derived from an EMBL/GenBank/DDBJ whole genome shotgun (WGS) entry which is preliminary data.</text>
</comment>
<proteinExistence type="predicted"/>
<keyword evidence="1" id="KW-0805">Transcription regulation</keyword>
<feature type="domain" description="HTH tetR-type" evidence="5">
    <location>
        <begin position="79"/>
        <end position="138"/>
    </location>
</feature>
<dbReference type="InterPro" id="IPR009057">
    <property type="entry name" value="Homeodomain-like_sf"/>
</dbReference>
<evidence type="ECO:0000256" key="4">
    <source>
        <dbReference type="PROSITE-ProRule" id="PRU00335"/>
    </source>
</evidence>
<accession>A0A919SBF1</accession>
<keyword evidence="3" id="KW-0804">Transcription</keyword>
<dbReference type="PROSITE" id="PS50977">
    <property type="entry name" value="HTH_TETR_2"/>
    <property type="match status" value="1"/>
</dbReference>
<protein>
    <submittedName>
        <fullName evidence="6">TetR family transcriptional regulator</fullName>
    </submittedName>
</protein>
<keyword evidence="2 4" id="KW-0238">DNA-binding</keyword>
<dbReference type="GO" id="GO:0003677">
    <property type="term" value="F:DNA binding"/>
    <property type="evidence" value="ECO:0007669"/>
    <property type="project" value="UniProtKB-UniRule"/>
</dbReference>
<evidence type="ECO:0000313" key="7">
    <source>
        <dbReference type="Proteomes" id="UP000680865"/>
    </source>
</evidence>
<dbReference type="Pfam" id="PF00440">
    <property type="entry name" value="TetR_N"/>
    <property type="match status" value="1"/>
</dbReference>
<dbReference type="EMBL" id="BOQP01000003">
    <property type="protein sequence ID" value="GIM67381.1"/>
    <property type="molecule type" value="Genomic_DNA"/>
</dbReference>
<dbReference type="InterPro" id="IPR036271">
    <property type="entry name" value="Tet_transcr_reg_TetR-rel_C_sf"/>
</dbReference>
<evidence type="ECO:0000256" key="2">
    <source>
        <dbReference type="ARBA" id="ARBA00023125"/>
    </source>
</evidence>
<dbReference type="Gene3D" id="1.10.357.10">
    <property type="entry name" value="Tetracycline Repressor, domain 2"/>
    <property type="match status" value="1"/>
</dbReference>
<evidence type="ECO:0000256" key="1">
    <source>
        <dbReference type="ARBA" id="ARBA00023015"/>
    </source>
</evidence>
<organism evidence="6 7">
    <name type="scientific">Winogradskya consettensis</name>
    <dbReference type="NCBI Taxonomy" id="113560"/>
    <lineage>
        <taxon>Bacteria</taxon>
        <taxon>Bacillati</taxon>
        <taxon>Actinomycetota</taxon>
        <taxon>Actinomycetes</taxon>
        <taxon>Micromonosporales</taxon>
        <taxon>Micromonosporaceae</taxon>
        <taxon>Winogradskya</taxon>
    </lineage>
</organism>
<evidence type="ECO:0000256" key="3">
    <source>
        <dbReference type="ARBA" id="ARBA00023163"/>
    </source>
</evidence>
<reference evidence="6" key="1">
    <citation type="submission" date="2021-03" db="EMBL/GenBank/DDBJ databases">
        <title>Whole genome shotgun sequence of Actinoplanes consettensis NBRC 14913.</title>
        <authorList>
            <person name="Komaki H."/>
            <person name="Tamura T."/>
        </authorList>
    </citation>
    <scope>NUCLEOTIDE SEQUENCE</scope>
    <source>
        <strain evidence="6">NBRC 14913</strain>
    </source>
</reference>
<keyword evidence="7" id="KW-1185">Reference proteome</keyword>
<dbReference type="AlphaFoldDB" id="A0A919SBF1"/>
<dbReference type="Pfam" id="PF13305">
    <property type="entry name" value="TetR_C_33"/>
    <property type="match status" value="1"/>
</dbReference>
<dbReference type="InterPro" id="IPR001647">
    <property type="entry name" value="HTH_TetR"/>
</dbReference>
<evidence type="ECO:0000259" key="5">
    <source>
        <dbReference type="PROSITE" id="PS50977"/>
    </source>
</evidence>
<sequence length="292" mass="31729">MLRTAATPRDDPDFLPLPDQLARYRRSDRTRSHDYLHGVLLCEHCSQLRAEHATESRAVLSVWHTDSMSAASLRARIRAEMSDEIKAAARKHLAIEGANLSLRAVARDLGMASSALYRYFASRDELLTALIIDAYDALGAAAEAVPVFPTAPQRWVEIAHAVRNWALANPHEWALVYGSPVPGYQAPSDTIGSATRVIFAFARVVAEAATTGHAVAGSPVDGQLGEEFHALAELALPGMAPQLAGRAMAGWIQVCGAVSAELFGQLANTIDARREFFEFQMRGTVDWIGLRA</sequence>
<feature type="DNA-binding region" description="H-T-H motif" evidence="4">
    <location>
        <begin position="101"/>
        <end position="120"/>
    </location>
</feature>
<name>A0A919SBF1_9ACTN</name>
<dbReference type="SUPFAM" id="SSF48498">
    <property type="entry name" value="Tetracyclin repressor-like, C-terminal domain"/>
    <property type="match status" value="1"/>
</dbReference>
<dbReference type="Proteomes" id="UP000680865">
    <property type="component" value="Unassembled WGS sequence"/>
</dbReference>
<dbReference type="SUPFAM" id="SSF46689">
    <property type="entry name" value="Homeodomain-like"/>
    <property type="match status" value="1"/>
</dbReference>